<gene>
    <name evidence="1" type="ORF">FHR99_001099</name>
</gene>
<reference evidence="1 2" key="1">
    <citation type="submission" date="2020-08" db="EMBL/GenBank/DDBJ databases">
        <title>Genomic Encyclopedia of Type Strains, Phase III (KMG-III): the genomes of soil and plant-associated and newly described type strains.</title>
        <authorList>
            <person name="Whitman W."/>
        </authorList>
    </citation>
    <scope>NUCLEOTIDE SEQUENCE [LARGE SCALE GENOMIC DNA]</scope>
    <source>
        <strain evidence="1 2">CECT 8654</strain>
    </source>
</reference>
<organism evidence="1 2">
    <name type="scientific">Litorivivens lipolytica</name>
    <dbReference type="NCBI Taxonomy" id="1524264"/>
    <lineage>
        <taxon>Bacteria</taxon>
        <taxon>Pseudomonadati</taxon>
        <taxon>Pseudomonadota</taxon>
        <taxon>Gammaproteobacteria</taxon>
        <taxon>Litorivivens</taxon>
    </lineage>
</organism>
<dbReference type="Proteomes" id="UP000537130">
    <property type="component" value="Unassembled WGS sequence"/>
</dbReference>
<evidence type="ECO:0000313" key="1">
    <source>
        <dbReference type="EMBL" id="MBB3046863.1"/>
    </source>
</evidence>
<dbReference type="RefSeq" id="WP_183409523.1">
    <property type="nucleotide sequence ID" value="NZ_JACHWY010000001.1"/>
</dbReference>
<evidence type="ECO:0000313" key="2">
    <source>
        <dbReference type="Proteomes" id="UP000537130"/>
    </source>
</evidence>
<comment type="caution">
    <text evidence="1">The sequence shown here is derived from an EMBL/GenBank/DDBJ whole genome shotgun (WGS) entry which is preliminary data.</text>
</comment>
<proteinExistence type="predicted"/>
<dbReference type="EMBL" id="JACHWY010000001">
    <property type="protein sequence ID" value="MBB3046863.1"/>
    <property type="molecule type" value="Genomic_DNA"/>
</dbReference>
<accession>A0A7W4Z555</accession>
<sequence length="183" mass="20141">MPDLSSTPSVSPETLAASIDQLLTDIAALPESERKTAEALVNDIENFHHKGLSSLLQSLAEDPHCASRLREAMAKPEVYAMLRRHNLVKPSAQESVLDALETLRPELAARGSDIALQHIVLPDSVELTWQGEPASAAQLSQIESTLKSACRWLKTVRFSNSPLSQEHQVQIVQIVDPRQQEAH</sequence>
<name>A0A7W4Z555_9GAMM</name>
<keyword evidence="2" id="KW-1185">Reference proteome</keyword>
<dbReference type="AlphaFoldDB" id="A0A7W4Z555"/>
<protein>
    <submittedName>
        <fullName evidence="1">Uncharacterized protein</fullName>
    </submittedName>
</protein>